<gene>
    <name evidence="1" type="ORF">EYC84_001615</name>
</gene>
<dbReference type="Proteomes" id="UP000322873">
    <property type="component" value="Unassembled WGS sequence"/>
</dbReference>
<protein>
    <submittedName>
        <fullName evidence="1">Uncharacterized protein</fullName>
    </submittedName>
</protein>
<evidence type="ECO:0000313" key="1">
    <source>
        <dbReference type="EMBL" id="KAA8571618.1"/>
    </source>
</evidence>
<name>A0A5M9JQ29_MONFR</name>
<evidence type="ECO:0000313" key="2">
    <source>
        <dbReference type="Proteomes" id="UP000322873"/>
    </source>
</evidence>
<dbReference type="AlphaFoldDB" id="A0A5M9JQ29"/>
<organism evidence="1 2">
    <name type="scientific">Monilinia fructicola</name>
    <name type="common">Brown rot fungus</name>
    <name type="synonym">Ciboria fructicola</name>
    <dbReference type="NCBI Taxonomy" id="38448"/>
    <lineage>
        <taxon>Eukaryota</taxon>
        <taxon>Fungi</taxon>
        <taxon>Dikarya</taxon>
        <taxon>Ascomycota</taxon>
        <taxon>Pezizomycotina</taxon>
        <taxon>Leotiomycetes</taxon>
        <taxon>Helotiales</taxon>
        <taxon>Sclerotiniaceae</taxon>
        <taxon>Monilinia</taxon>
    </lineage>
</organism>
<proteinExistence type="predicted"/>
<sequence>MLEENVHKNHLNQSYISACYCIYMPSLPCTIHLIYLAGWSNIDASLPHTRSNIQFLPLVDDGSRRVRGGT</sequence>
<dbReference type="EMBL" id="VICG01000005">
    <property type="protein sequence ID" value="KAA8571618.1"/>
    <property type="molecule type" value="Genomic_DNA"/>
</dbReference>
<accession>A0A5M9JQ29</accession>
<keyword evidence="2" id="KW-1185">Reference proteome</keyword>
<reference evidence="1 2" key="1">
    <citation type="submission" date="2019-06" db="EMBL/GenBank/DDBJ databases">
        <title>Genome Sequence of the Brown Rot Fungal Pathogen Monilinia fructicola.</title>
        <authorList>
            <person name="De Miccolis Angelini R.M."/>
            <person name="Landi L."/>
            <person name="Abate D."/>
            <person name="Pollastro S."/>
            <person name="Romanazzi G."/>
            <person name="Faretra F."/>
        </authorList>
    </citation>
    <scope>NUCLEOTIDE SEQUENCE [LARGE SCALE GENOMIC DNA]</scope>
    <source>
        <strain evidence="1 2">Mfrc123</strain>
    </source>
</reference>
<comment type="caution">
    <text evidence="1">The sequence shown here is derived from an EMBL/GenBank/DDBJ whole genome shotgun (WGS) entry which is preliminary data.</text>
</comment>